<feature type="non-terminal residue" evidence="1">
    <location>
        <position position="1"/>
    </location>
</feature>
<evidence type="ECO:0000313" key="1">
    <source>
        <dbReference type="EMBL" id="JAP06975.1"/>
    </source>
</evidence>
<reference evidence="1" key="1">
    <citation type="submission" date="2015-12" db="EMBL/GenBank/DDBJ databases">
        <title>Gene expression during late stages of embryo sac development: a critical building block for successful pollen-pistil interactions.</title>
        <authorList>
            <person name="Liu Y."/>
            <person name="Joly V."/>
            <person name="Sabar M."/>
            <person name="Matton D.P."/>
        </authorList>
    </citation>
    <scope>NUCLEOTIDE SEQUENCE</scope>
</reference>
<proteinExistence type="predicted"/>
<protein>
    <submittedName>
        <fullName evidence="1">Putative ovule protein</fullName>
    </submittedName>
</protein>
<accession>A0A0V0GFV5</accession>
<name>A0A0V0GFV5_SOLCH</name>
<dbReference type="EMBL" id="GEDG01039784">
    <property type="protein sequence ID" value="JAP06975.1"/>
    <property type="molecule type" value="Transcribed_RNA"/>
</dbReference>
<dbReference type="AlphaFoldDB" id="A0A0V0GFV5"/>
<sequence>RASVVFGLFSGQIWSVSPVNALPSPELVARRSLLRTAGGPVCCFRPHRNNGEQRKKLAGRSWSSRCFRSAHPLLAG</sequence>
<organism evidence="1">
    <name type="scientific">Solanum chacoense</name>
    <name type="common">Chaco potato</name>
    <dbReference type="NCBI Taxonomy" id="4108"/>
    <lineage>
        <taxon>Eukaryota</taxon>
        <taxon>Viridiplantae</taxon>
        <taxon>Streptophyta</taxon>
        <taxon>Embryophyta</taxon>
        <taxon>Tracheophyta</taxon>
        <taxon>Spermatophyta</taxon>
        <taxon>Magnoliopsida</taxon>
        <taxon>eudicotyledons</taxon>
        <taxon>Gunneridae</taxon>
        <taxon>Pentapetalae</taxon>
        <taxon>asterids</taxon>
        <taxon>lamiids</taxon>
        <taxon>Solanales</taxon>
        <taxon>Solanaceae</taxon>
        <taxon>Solanoideae</taxon>
        <taxon>Solaneae</taxon>
        <taxon>Solanum</taxon>
    </lineage>
</organism>